<accession>A0AA49FJ19</accession>
<sequence>MNQPTTFLERVQPAIDTLPDGPDKDKLLVLAEAQDIIERGDVHPKQRALAMRRLLGGAATTGEKALRRQANGRVKKP</sequence>
<dbReference type="Proteomes" id="UP001234916">
    <property type="component" value="Chromosome"/>
</dbReference>
<dbReference type="AlphaFoldDB" id="A0AA49FJ19"/>
<dbReference type="EMBL" id="CP107246">
    <property type="protein sequence ID" value="WIM04506.1"/>
    <property type="molecule type" value="Genomic_DNA"/>
</dbReference>
<evidence type="ECO:0000313" key="1">
    <source>
        <dbReference type="EMBL" id="WIM04506.1"/>
    </source>
</evidence>
<protein>
    <submittedName>
        <fullName evidence="1">Uncharacterized protein</fullName>
    </submittedName>
</protein>
<gene>
    <name evidence="1" type="ORF">OHM77_07240</name>
</gene>
<dbReference type="KEGG" id="npv:OHM77_07240"/>
<proteinExistence type="predicted"/>
<organism evidence="1">
    <name type="scientific">Candidatus Nitricoxidivorans perseverans</name>
    <dbReference type="NCBI Taxonomy" id="2975601"/>
    <lineage>
        <taxon>Bacteria</taxon>
        <taxon>Pseudomonadati</taxon>
        <taxon>Pseudomonadota</taxon>
        <taxon>Betaproteobacteria</taxon>
        <taxon>Nitrosomonadales</taxon>
        <taxon>Sterolibacteriaceae</taxon>
        <taxon>Candidatus Nitricoxidivorans</taxon>
    </lineage>
</organism>
<name>A0AA49FJ19_9PROT</name>
<reference evidence="1" key="1">
    <citation type="journal article" date="2023" name="Nat. Microbiol.">
        <title>Enrichment and characterization of a nitric oxide-reducing microbial community in a continuous bioreactor.</title>
        <authorList>
            <person name="Garrido-Amador P."/>
            <person name="Stortenbeker N."/>
            <person name="Wessels H.J.C.T."/>
            <person name="Speth D.R."/>
            <person name="Garcia-Heredia I."/>
            <person name="Kartal B."/>
        </authorList>
    </citation>
    <scope>NUCLEOTIDE SEQUENCE</scope>
    <source>
        <strain evidence="1">MAG1</strain>
    </source>
</reference>